<dbReference type="STRING" id="1236220.SAMN04488112_107103"/>
<dbReference type="RefSeq" id="WP_091568069.1">
    <property type="nucleotide sequence ID" value="NZ_FMZA01000007.1"/>
</dbReference>
<dbReference type="SMART" id="SM00829">
    <property type="entry name" value="PKS_ER"/>
    <property type="match status" value="1"/>
</dbReference>
<evidence type="ECO:0000256" key="3">
    <source>
        <dbReference type="ARBA" id="ARBA00023002"/>
    </source>
</evidence>
<dbReference type="AlphaFoldDB" id="A0A1G6L830"/>
<organism evidence="5 6">
    <name type="scientific">Melghirimyces thermohalophilus</name>
    <dbReference type="NCBI Taxonomy" id="1236220"/>
    <lineage>
        <taxon>Bacteria</taxon>
        <taxon>Bacillati</taxon>
        <taxon>Bacillota</taxon>
        <taxon>Bacilli</taxon>
        <taxon>Bacillales</taxon>
        <taxon>Thermoactinomycetaceae</taxon>
        <taxon>Melghirimyces</taxon>
    </lineage>
</organism>
<feature type="domain" description="Enoyl reductase (ER)" evidence="4">
    <location>
        <begin position="7"/>
        <end position="324"/>
    </location>
</feature>
<dbReference type="Gene3D" id="3.90.180.10">
    <property type="entry name" value="Medium-chain alcohol dehydrogenases, catalytic domain"/>
    <property type="match status" value="1"/>
</dbReference>
<dbReference type="Pfam" id="PF08240">
    <property type="entry name" value="ADH_N"/>
    <property type="match status" value="1"/>
</dbReference>
<evidence type="ECO:0000256" key="1">
    <source>
        <dbReference type="ARBA" id="ARBA00022723"/>
    </source>
</evidence>
<keyword evidence="3" id="KW-0560">Oxidoreductase</keyword>
<gene>
    <name evidence="5" type="ORF">SAMN04488112_107103</name>
</gene>
<dbReference type="InterPro" id="IPR036291">
    <property type="entry name" value="NAD(P)-bd_dom_sf"/>
</dbReference>
<dbReference type="PANTHER" id="PTHR43401">
    <property type="entry name" value="L-THREONINE 3-DEHYDROGENASE"/>
    <property type="match status" value="1"/>
</dbReference>
<keyword evidence="2" id="KW-0862">Zinc</keyword>
<dbReference type="EMBL" id="FMZA01000007">
    <property type="protein sequence ID" value="SDC39512.1"/>
    <property type="molecule type" value="Genomic_DNA"/>
</dbReference>
<evidence type="ECO:0000313" key="5">
    <source>
        <dbReference type="EMBL" id="SDC39512.1"/>
    </source>
</evidence>
<accession>A0A1G6L830</accession>
<dbReference type="InterPro" id="IPR011032">
    <property type="entry name" value="GroES-like_sf"/>
</dbReference>
<dbReference type="OrthoDB" id="9777057at2"/>
<proteinExistence type="predicted"/>
<dbReference type="GO" id="GO:0046872">
    <property type="term" value="F:metal ion binding"/>
    <property type="evidence" value="ECO:0007669"/>
    <property type="project" value="UniProtKB-KW"/>
</dbReference>
<reference evidence="5 6" key="1">
    <citation type="submission" date="2016-10" db="EMBL/GenBank/DDBJ databases">
        <authorList>
            <person name="de Groot N.N."/>
        </authorList>
    </citation>
    <scope>NUCLEOTIDE SEQUENCE [LARGE SCALE GENOMIC DNA]</scope>
    <source>
        <strain evidence="5 6">DSM 45514</strain>
    </source>
</reference>
<dbReference type="SUPFAM" id="SSF50129">
    <property type="entry name" value="GroES-like"/>
    <property type="match status" value="1"/>
</dbReference>
<dbReference type="Proteomes" id="UP000199387">
    <property type="component" value="Unassembled WGS sequence"/>
</dbReference>
<evidence type="ECO:0000313" key="6">
    <source>
        <dbReference type="Proteomes" id="UP000199387"/>
    </source>
</evidence>
<evidence type="ECO:0000256" key="2">
    <source>
        <dbReference type="ARBA" id="ARBA00022833"/>
    </source>
</evidence>
<dbReference type="InterPro" id="IPR050129">
    <property type="entry name" value="Zn_alcohol_dh"/>
</dbReference>
<dbReference type="Gene3D" id="3.40.50.720">
    <property type="entry name" value="NAD(P)-binding Rossmann-like Domain"/>
    <property type="match status" value="1"/>
</dbReference>
<dbReference type="PANTHER" id="PTHR43401:SF2">
    <property type="entry name" value="L-THREONINE 3-DEHYDROGENASE"/>
    <property type="match status" value="1"/>
</dbReference>
<sequence>MLEIRLNQPGDLELREMEPLRSPGEEEIRLQTIYGGICGSDLSLFQGRLHHATYPLRPGHEILGKIVEAGKEVGYDIGTRVVILPNTFCGECDFCLQGRTNLCRHKRSLGVNADGGFAEEWILPGRYVLPIPDNLPDEKAVLIEPFAVVVHAFNKVNITEGTAVLIVGCGNEGMLATCLADHLGADVTAVDLKPSKREWVSRLGRVRAAKPEEIDEETFDVVIEAAGTKLSVEQSIQHVAPGGAMVMIGMTQEANIPVMQMVRQEWTLYGSIIYNYPDDYLKSIQYLRDERFKVDEVVSEILPFSQAEKAYEKAMSGEYGKILLDFRGS</sequence>
<dbReference type="InterPro" id="IPR013154">
    <property type="entry name" value="ADH-like_N"/>
</dbReference>
<evidence type="ECO:0000259" key="4">
    <source>
        <dbReference type="SMART" id="SM00829"/>
    </source>
</evidence>
<keyword evidence="6" id="KW-1185">Reference proteome</keyword>
<dbReference type="InterPro" id="IPR020843">
    <property type="entry name" value="ER"/>
</dbReference>
<dbReference type="SUPFAM" id="SSF51735">
    <property type="entry name" value="NAD(P)-binding Rossmann-fold domains"/>
    <property type="match status" value="1"/>
</dbReference>
<dbReference type="InterPro" id="IPR013149">
    <property type="entry name" value="ADH-like_C"/>
</dbReference>
<dbReference type="Pfam" id="PF00107">
    <property type="entry name" value="ADH_zinc_N"/>
    <property type="match status" value="1"/>
</dbReference>
<name>A0A1G6L830_9BACL</name>
<protein>
    <submittedName>
        <fullName evidence="5">L-iditol 2-dehydrogenase</fullName>
    </submittedName>
</protein>
<dbReference type="GO" id="GO:0016491">
    <property type="term" value="F:oxidoreductase activity"/>
    <property type="evidence" value="ECO:0007669"/>
    <property type="project" value="UniProtKB-KW"/>
</dbReference>
<keyword evidence="1" id="KW-0479">Metal-binding</keyword>